<dbReference type="Gene3D" id="3.40.50.300">
    <property type="entry name" value="P-loop containing nucleotide triphosphate hydrolases"/>
    <property type="match status" value="1"/>
</dbReference>
<dbReference type="InterPro" id="IPR027417">
    <property type="entry name" value="P-loop_NTPase"/>
</dbReference>
<protein>
    <recommendedName>
        <fullName evidence="3">arsenite-transporting ATPase</fullName>
        <ecNumber evidence="3">7.3.2.7</ecNumber>
    </recommendedName>
</protein>
<dbReference type="NCBIfam" id="TIGR00345">
    <property type="entry name" value="GET3_arsA_TRC40"/>
    <property type="match status" value="1"/>
</dbReference>
<dbReference type="Proteomes" id="UP000219329">
    <property type="component" value="Unassembled WGS sequence"/>
</dbReference>
<evidence type="ECO:0000256" key="2">
    <source>
        <dbReference type="ARBA" id="ARBA00052296"/>
    </source>
</evidence>
<comment type="similarity">
    <text evidence="1">Belongs to the arsA ATPase family.</text>
</comment>
<reference evidence="5 6" key="1">
    <citation type="submission" date="2017-08" db="EMBL/GenBank/DDBJ databases">
        <title>Fine stratification of microbial communities through a metagenomic profile of the photic zone.</title>
        <authorList>
            <person name="Haro-Moreno J.M."/>
            <person name="Lopez-Perez M."/>
            <person name="De La Torre J."/>
            <person name="Picazo A."/>
            <person name="Camacho A."/>
            <person name="Rodriguez-Valera F."/>
        </authorList>
    </citation>
    <scope>NUCLEOTIDE SEQUENCE [LARGE SCALE GENOMIC DNA]</scope>
    <source>
        <strain evidence="5">MED-G28</strain>
    </source>
</reference>
<dbReference type="EMBL" id="NTJZ01000002">
    <property type="protein sequence ID" value="PDH35100.1"/>
    <property type="molecule type" value="Genomic_DNA"/>
</dbReference>
<sequence>MLLDLANSKKILFFGGKGGVGKTTISSATAMARANAGGKVLLVSTDPAHNLGHLFDRPIGSQPVRIMAGLDALELDPGETIEKHLKEISSSLHKMMPPNLYGEVDKHVALSRDAPGMHEAALLERMADVIEEGYDDYDLIVFDTAPSGHTARLMVLPEMMSAWTEGLIKRREKADRFAEFVRELGQDSSMEDKTIGGATIKEQERESKIRQILLRRRHKFTHLRERIANEDETSFIIVLAAERLPVLETIELHDQLMQANVSISCLVVNKRAPSDSGDFMEERRIQEEVHLKTLSESLPESERHDIYLQPHDVVGIAAVQKLAKQLE</sequence>
<name>A0A2A5WF07_9GAMM</name>
<feature type="domain" description="ArsA/GET3 Anion-transporting ATPase-like" evidence="4">
    <location>
        <begin position="10"/>
        <end position="326"/>
    </location>
</feature>
<dbReference type="SUPFAM" id="SSF52540">
    <property type="entry name" value="P-loop containing nucleoside triphosphate hydrolases"/>
    <property type="match status" value="1"/>
</dbReference>
<dbReference type="GO" id="GO:0016887">
    <property type="term" value="F:ATP hydrolysis activity"/>
    <property type="evidence" value="ECO:0007669"/>
    <property type="project" value="InterPro"/>
</dbReference>
<dbReference type="Pfam" id="PF02374">
    <property type="entry name" value="ArsA_ATPase"/>
    <property type="match status" value="1"/>
</dbReference>
<organism evidence="5 6">
    <name type="scientific">OM182 bacterium MED-G28</name>
    <dbReference type="NCBI Taxonomy" id="1986256"/>
    <lineage>
        <taxon>Bacteria</taxon>
        <taxon>Pseudomonadati</taxon>
        <taxon>Pseudomonadota</taxon>
        <taxon>Gammaproteobacteria</taxon>
        <taxon>OMG group</taxon>
        <taxon>OM182 clade</taxon>
    </lineage>
</organism>
<proteinExistence type="inferred from homology"/>
<dbReference type="AlphaFoldDB" id="A0A2A5WF07"/>
<dbReference type="EC" id="7.3.2.7" evidence="3"/>
<evidence type="ECO:0000313" key="6">
    <source>
        <dbReference type="Proteomes" id="UP000219329"/>
    </source>
</evidence>
<comment type="catalytic activity">
    <reaction evidence="2">
        <text>arsenite(in) + ATP + H2O = arsenite(out) + ADP + phosphate + H(+)</text>
        <dbReference type="Rhea" id="RHEA:11348"/>
        <dbReference type="ChEBI" id="CHEBI:15377"/>
        <dbReference type="ChEBI" id="CHEBI:15378"/>
        <dbReference type="ChEBI" id="CHEBI:29242"/>
        <dbReference type="ChEBI" id="CHEBI:30616"/>
        <dbReference type="ChEBI" id="CHEBI:43474"/>
        <dbReference type="ChEBI" id="CHEBI:456216"/>
        <dbReference type="EC" id="7.3.2.7"/>
    </reaction>
</comment>
<dbReference type="GO" id="GO:0005524">
    <property type="term" value="F:ATP binding"/>
    <property type="evidence" value="ECO:0007669"/>
    <property type="project" value="InterPro"/>
</dbReference>
<evidence type="ECO:0000313" key="5">
    <source>
        <dbReference type="EMBL" id="PDH35100.1"/>
    </source>
</evidence>
<comment type="caution">
    <text evidence="5">The sequence shown here is derived from an EMBL/GenBank/DDBJ whole genome shotgun (WGS) entry which is preliminary data.</text>
</comment>
<accession>A0A2A5WF07</accession>
<evidence type="ECO:0000259" key="4">
    <source>
        <dbReference type="Pfam" id="PF02374"/>
    </source>
</evidence>
<dbReference type="InterPro" id="IPR016300">
    <property type="entry name" value="ATPase_ArsA/GET3"/>
</dbReference>
<gene>
    <name evidence="5" type="ORF">CNF02_03475</name>
</gene>
<dbReference type="PANTHER" id="PTHR10803">
    <property type="entry name" value="ARSENICAL PUMP-DRIVING ATPASE ARSENITE-TRANSLOCATING ATPASE"/>
    <property type="match status" value="1"/>
</dbReference>
<dbReference type="GO" id="GO:0015446">
    <property type="term" value="F:ATPase-coupled arsenite transmembrane transporter activity"/>
    <property type="evidence" value="ECO:0007669"/>
    <property type="project" value="UniProtKB-EC"/>
</dbReference>
<dbReference type="InterPro" id="IPR025723">
    <property type="entry name" value="ArsA/GET3_ATPase-like"/>
</dbReference>
<dbReference type="CDD" id="cd02035">
    <property type="entry name" value="ArsA"/>
    <property type="match status" value="1"/>
</dbReference>
<evidence type="ECO:0000256" key="1">
    <source>
        <dbReference type="ARBA" id="ARBA00011040"/>
    </source>
</evidence>
<evidence type="ECO:0000256" key="3">
    <source>
        <dbReference type="ARBA" id="ARBA00066752"/>
    </source>
</evidence>
<dbReference type="PANTHER" id="PTHR10803:SF3">
    <property type="entry name" value="ATPASE GET3"/>
    <property type="match status" value="1"/>
</dbReference>